<proteinExistence type="predicted"/>
<keyword evidence="3" id="KW-1185">Reference proteome</keyword>
<dbReference type="InterPro" id="IPR037912">
    <property type="entry name" value="MCRS1"/>
</dbReference>
<gene>
    <name evidence="2" type="ORF">M9Y10_001156</name>
</gene>
<evidence type="ECO:0000313" key="3">
    <source>
        <dbReference type="Proteomes" id="UP001470230"/>
    </source>
</evidence>
<dbReference type="PANTHER" id="PTHR13233:SF0">
    <property type="entry name" value="MICROSPHERULE PROTEIN 1"/>
    <property type="match status" value="1"/>
</dbReference>
<dbReference type="EMBL" id="JAPFFF010000001">
    <property type="protein sequence ID" value="KAK8898864.1"/>
    <property type="molecule type" value="Genomic_DNA"/>
</dbReference>
<feature type="domain" description="FHA" evidence="1">
    <location>
        <begin position="239"/>
        <end position="299"/>
    </location>
</feature>
<evidence type="ECO:0000259" key="1">
    <source>
        <dbReference type="PROSITE" id="PS50006"/>
    </source>
</evidence>
<accession>A0ABR2L6C3</accession>
<dbReference type="PROSITE" id="PS50006">
    <property type="entry name" value="FHA_DOMAIN"/>
    <property type="match status" value="1"/>
</dbReference>
<dbReference type="SUPFAM" id="SSF49879">
    <property type="entry name" value="SMAD/FHA domain"/>
    <property type="match status" value="1"/>
</dbReference>
<dbReference type="InterPro" id="IPR000253">
    <property type="entry name" value="FHA_dom"/>
</dbReference>
<evidence type="ECO:0000313" key="2">
    <source>
        <dbReference type="EMBL" id="KAK8898864.1"/>
    </source>
</evidence>
<reference evidence="2 3" key="1">
    <citation type="submission" date="2024-04" db="EMBL/GenBank/DDBJ databases">
        <title>Tritrichomonas musculus Genome.</title>
        <authorList>
            <person name="Alves-Ferreira E."/>
            <person name="Grigg M."/>
            <person name="Lorenzi H."/>
            <person name="Galac M."/>
        </authorList>
    </citation>
    <scope>NUCLEOTIDE SEQUENCE [LARGE SCALE GENOMIC DNA]</scope>
    <source>
        <strain evidence="2 3">EAF2021</strain>
    </source>
</reference>
<dbReference type="InterPro" id="IPR008984">
    <property type="entry name" value="SMAD_FHA_dom_sf"/>
</dbReference>
<dbReference type="Gene3D" id="2.60.200.20">
    <property type="match status" value="1"/>
</dbReference>
<organism evidence="2 3">
    <name type="scientific">Tritrichomonas musculus</name>
    <dbReference type="NCBI Taxonomy" id="1915356"/>
    <lineage>
        <taxon>Eukaryota</taxon>
        <taxon>Metamonada</taxon>
        <taxon>Parabasalia</taxon>
        <taxon>Tritrichomonadida</taxon>
        <taxon>Tritrichomonadidae</taxon>
        <taxon>Tritrichomonas</taxon>
    </lineage>
</organism>
<comment type="caution">
    <text evidence="2">The sequence shown here is derived from an EMBL/GenBank/DDBJ whole genome shotgun (WGS) entry which is preliminary data.</text>
</comment>
<sequence>MNNQTVFSFEAHKTPTYKPINAIQKDVAPKIISAMMIVPYFYAQGCVKGLEKYTQQQIKEMYDIILHNPPQDYANPEIIQTPFNSEEDIILLSYIKKDPKLAFEDFMLKYGFVFNPNRTKTSIQNRISQLKSFSSEEIDKIYENFSRTIVKEERFYESITQTSPQLIKGAPSIPKKEQCYCLDNPILQHIKTIVNPNIDEEMNAIQKPALGLISKQFEANDLAIFVNERVKFSMKNIFLTFGRQSGNDVEINDIDLSYFNSMVCTHVSRTQAMIQFMHDGNFYCKNIGEGSFRIDGDILLPNQIVKLSDNCIFDFCDTIFIFFINKELVQKILRGMKDDKDD</sequence>
<dbReference type="Proteomes" id="UP001470230">
    <property type="component" value="Unassembled WGS sequence"/>
</dbReference>
<protein>
    <submittedName>
        <fullName evidence="2">Microspherule protein 1</fullName>
    </submittedName>
</protein>
<name>A0ABR2L6C3_9EUKA</name>
<dbReference type="PANTHER" id="PTHR13233">
    <property type="entry name" value="MICROSPHERULE PROTEIN 1"/>
    <property type="match status" value="1"/>
</dbReference>